<reference evidence="17 18" key="1">
    <citation type="journal article" date="2016" name="Front. Microbiol.">
        <title>Genome and transcriptome sequences reveal the specific parasitism of the nematophagous Purpureocillium lilacinum 36-1.</title>
        <authorList>
            <person name="Xie J."/>
            <person name="Li S."/>
            <person name="Mo C."/>
            <person name="Xiao X."/>
            <person name="Peng D."/>
            <person name="Wang G."/>
            <person name="Xiao Y."/>
        </authorList>
    </citation>
    <scope>NUCLEOTIDE SEQUENCE [LARGE SCALE GENOMIC DNA]</scope>
    <source>
        <strain evidence="17 18">36-1</strain>
    </source>
</reference>
<dbReference type="Gene3D" id="3.40.50.1820">
    <property type="entry name" value="alpha/beta hydrolase"/>
    <property type="match status" value="1"/>
</dbReference>
<evidence type="ECO:0000313" key="18">
    <source>
        <dbReference type="Proteomes" id="UP000245956"/>
    </source>
</evidence>
<evidence type="ECO:0000256" key="1">
    <source>
        <dbReference type="ARBA" id="ARBA00001913"/>
    </source>
</evidence>
<evidence type="ECO:0000256" key="9">
    <source>
        <dbReference type="ARBA" id="ARBA00022963"/>
    </source>
</evidence>
<sequence>MSATQRQNRERTEQERDTITCKDATHPPHSSSTSTSKHQQQLHRPANTLRAGACAVPNLLTLNARARAVQRLGGDCVPNNATTNNNISIVIFPRSTASITCHSARSSRRASTAADMAAGDRDRDRGRSRDKDIEAAMTSHHPYPGPTLLPSPVAHAVTLAARSTSLAIRLSSLVGAYSLDAARLTTLSSLELARGMVEGVLARAAGDVGSGSGSGGQAPTSSSRLAAAEAESLLERSLDGLHRAVATAVFWTSAGFRLTGTTLAAASGASQVLLSSLDQIFGSTDSSRAVAGVIALARREFNNPATGASGEKVGVMDLVLALAALAYLQRACRRLPAEEQRRSACEEIIWDVVVLNDGERVDVQQQDERIVELSGQRAVTGGDGSNARSDMQDDEAVLSRLKNHIVSSLAPGTTVSISSSVSSVQTITVDVEGSNLPSLPTPPGAEIVETRGPSSHGLVPDAANHRPWTPHGHRRQDSYRVVYRIERDRFRSTSLHGEEDEESGRAVVEVTGDNEASSHPSTDRNAGFYSLEHKPSHSSPASLSTLVTTDSPVPDSDPDSVASTPGIVEASTNVNTSINHTNSRHTSQPTQSVSYHETAANQKKQRSPLTPPASSSRANVDKARPALDMGKRSLSKKKGESVTAHKGSDKKTGFKQVLKGSSQSLTNMWNKESPSLDATRPSKTKPQWKGAGGGESIHSTKPKPALTSRAQTQHSQRDAPKRNLQTPEPIPGRTSSRASYVSIHDRRRDSIVSLTDAFSIHTNGEMRPASPTIIRTDYSAQESSTRPRSGVYSGDGSVVPSSPHKTRGHGLGHRRSASYAPSLYSLATNDSQSSLVLSSYYQKSAYHASDALATLRREGFVDGAFPAGHLLPNMARYMRFSSACYGSRFLKVMGISTQVPVPGASEASTHHDVRHFVHHTESGADSILLASFVDPQGGADASGATGTGVPLVHYISLDHGAKAVVLACRGTLGFEDVLADMTCEYDDMIWRGRRYKVHKGIHASARRLLYGDDGRVLVTIREALREFPDYGLVLCGHSLGGGVTSLLGVMLAQPNPEGPGFVISAEPHVRLIEPPPSSTASAHTAAPSRSSDIRLPSGRRIHVYAYGSPGVMAPPLRKLTRGLITSVVHGNDLVPHLSLGVLHDTQALALAFKSDENKTKADIRARMWSALRSRWAAPGFSQYMPMHAGDGHGGPGETDEEWLAPALDALRQGMKNAKLVPPGEVFAIETQRVLRRDAFVLPDDGPVGRPARRVVLKYVRDVEARFGEGCHGMPYAERGRRVGDGTEQLPAGCAARSPIDSQPATAPPATEQALLYPNNPFIPQQSAARMAIYSEWPSRWVQGASPPLPPAKVVGSTPGAGPDEPLQAELG</sequence>
<evidence type="ECO:0000256" key="14">
    <source>
        <dbReference type="ARBA" id="ARBA00026104"/>
    </source>
</evidence>
<comment type="catalytic activity">
    <reaction evidence="13">
        <text>a 1,2-diacyl-sn-glycerol + H2O = a 2-acylglycerol + a fatty acid + H(+)</text>
        <dbReference type="Rhea" id="RHEA:33275"/>
        <dbReference type="ChEBI" id="CHEBI:15377"/>
        <dbReference type="ChEBI" id="CHEBI:15378"/>
        <dbReference type="ChEBI" id="CHEBI:17389"/>
        <dbReference type="ChEBI" id="CHEBI:17815"/>
        <dbReference type="ChEBI" id="CHEBI:28868"/>
        <dbReference type="EC" id="3.1.1.116"/>
    </reaction>
    <physiologicalReaction direction="left-to-right" evidence="13">
        <dbReference type="Rhea" id="RHEA:33276"/>
    </physiologicalReaction>
</comment>
<keyword evidence="10" id="KW-1133">Transmembrane helix</keyword>
<evidence type="ECO:0000256" key="2">
    <source>
        <dbReference type="ARBA" id="ARBA00004651"/>
    </source>
</evidence>
<feature type="compositionally biased region" description="Polar residues" evidence="15">
    <location>
        <begin position="659"/>
        <end position="673"/>
    </location>
</feature>
<proteinExistence type="predicted"/>
<feature type="region of interest" description="Disordered" evidence="15">
    <location>
        <begin position="1344"/>
        <end position="1371"/>
    </location>
</feature>
<keyword evidence="5" id="KW-0812">Transmembrane</keyword>
<dbReference type="Pfam" id="PF01764">
    <property type="entry name" value="Lipase_3"/>
    <property type="match status" value="1"/>
</dbReference>
<accession>A0A2U3EQQ8</accession>
<dbReference type="InterPro" id="IPR029058">
    <property type="entry name" value="AB_hydrolase_fold"/>
</dbReference>
<evidence type="ECO:0000256" key="4">
    <source>
        <dbReference type="ARBA" id="ARBA00022553"/>
    </source>
</evidence>
<dbReference type="Proteomes" id="UP000245956">
    <property type="component" value="Unassembled WGS sequence"/>
</dbReference>
<keyword evidence="8" id="KW-0106">Calcium</keyword>
<keyword evidence="7" id="KW-0378">Hydrolase</keyword>
<dbReference type="InterPro" id="IPR002921">
    <property type="entry name" value="Fungal_lipase-type"/>
</dbReference>
<evidence type="ECO:0000256" key="7">
    <source>
        <dbReference type="ARBA" id="ARBA00022801"/>
    </source>
</evidence>
<dbReference type="GO" id="GO:0019369">
    <property type="term" value="P:arachidonate metabolic process"/>
    <property type="evidence" value="ECO:0007669"/>
    <property type="project" value="TreeGrafter"/>
</dbReference>
<feature type="region of interest" description="Disordered" evidence="15">
    <location>
        <begin position="511"/>
        <end position="736"/>
    </location>
</feature>
<keyword evidence="11" id="KW-0443">Lipid metabolism</keyword>
<feature type="compositionally biased region" description="Low complexity" evidence="15">
    <location>
        <begin position="547"/>
        <end position="565"/>
    </location>
</feature>
<evidence type="ECO:0000256" key="10">
    <source>
        <dbReference type="ARBA" id="ARBA00022989"/>
    </source>
</evidence>
<dbReference type="EC" id="3.1.1.116" evidence="14"/>
<feature type="compositionally biased region" description="Low complexity" evidence="15">
    <location>
        <begin position="1078"/>
        <end position="1090"/>
    </location>
</feature>
<feature type="compositionally biased region" description="Basic and acidic residues" evidence="15">
    <location>
        <begin position="7"/>
        <end position="26"/>
    </location>
</feature>
<keyword evidence="9" id="KW-0442">Lipid degradation</keyword>
<evidence type="ECO:0000256" key="6">
    <source>
        <dbReference type="ARBA" id="ARBA00022723"/>
    </source>
</evidence>
<dbReference type="PANTHER" id="PTHR45792:SF7">
    <property type="entry name" value="PUTATIVE (AFU_ORTHOLOGUE AFUA_6G02710)-RELATED"/>
    <property type="match status" value="1"/>
</dbReference>
<feature type="region of interest" description="Disordered" evidence="15">
    <location>
        <begin position="105"/>
        <end position="129"/>
    </location>
</feature>
<feature type="compositionally biased region" description="Low complexity" evidence="15">
    <location>
        <begin position="27"/>
        <end position="36"/>
    </location>
</feature>
<dbReference type="InterPro" id="IPR052214">
    <property type="entry name" value="DAG_Lipase-Related"/>
</dbReference>
<dbReference type="PANTHER" id="PTHR45792">
    <property type="entry name" value="DIACYLGLYCEROL LIPASE HOMOLOG-RELATED"/>
    <property type="match status" value="1"/>
</dbReference>
<feature type="compositionally biased region" description="Basic residues" evidence="15">
    <location>
        <begin position="804"/>
        <end position="814"/>
    </location>
</feature>
<keyword evidence="4" id="KW-0597">Phosphoprotein</keyword>
<keyword evidence="6" id="KW-0479">Metal-binding</keyword>
<organism evidence="17 18">
    <name type="scientific">Purpureocillium lilacinum</name>
    <name type="common">Paecilomyces lilacinus</name>
    <dbReference type="NCBI Taxonomy" id="33203"/>
    <lineage>
        <taxon>Eukaryota</taxon>
        <taxon>Fungi</taxon>
        <taxon>Dikarya</taxon>
        <taxon>Ascomycota</taxon>
        <taxon>Pezizomycotina</taxon>
        <taxon>Sordariomycetes</taxon>
        <taxon>Hypocreomycetidae</taxon>
        <taxon>Hypocreales</taxon>
        <taxon>Ophiocordycipitaceae</taxon>
        <taxon>Purpureocillium</taxon>
    </lineage>
</organism>
<dbReference type="GO" id="GO:0046872">
    <property type="term" value="F:metal ion binding"/>
    <property type="evidence" value="ECO:0007669"/>
    <property type="project" value="UniProtKB-KW"/>
</dbReference>
<protein>
    <recommendedName>
        <fullName evidence="14">sn-1-specific diacylglycerol lipase</fullName>
        <ecNumber evidence="14">3.1.1.116</ecNumber>
    </recommendedName>
</protein>
<comment type="cofactor">
    <cofactor evidence="1">
        <name>Ca(2+)</name>
        <dbReference type="ChEBI" id="CHEBI:29108"/>
    </cofactor>
</comment>
<keyword evidence="3" id="KW-1003">Cell membrane</keyword>
<evidence type="ECO:0000313" key="17">
    <source>
        <dbReference type="EMBL" id="PWI76836.1"/>
    </source>
</evidence>
<evidence type="ECO:0000256" key="3">
    <source>
        <dbReference type="ARBA" id="ARBA00022475"/>
    </source>
</evidence>
<feature type="region of interest" description="Disordered" evidence="15">
    <location>
        <begin position="451"/>
        <end position="474"/>
    </location>
</feature>
<dbReference type="EMBL" id="LCWV01000001">
    <property type="protein sequence ID" value="PWI76836.1"/>
    <property type="molecule type" value="Genomic_DNA"/>
</dbReference>
<feature type="compositionally biased region" description="Polar residues" evidence="15">
    <location>
        <begin position="537"/>
        <end position="546"/>
    </location>
</feature>
<evidence type="ECO:0000256" key="11">
    <source>
        <dbReference type="ARBA" id="ARBA00023098"/>
    </source>
</evidence>
<feature type="domain" description="Fungal lipase-type" evidence="16">
    <location>
        <begin position="965"/>
        <end position="1139"/>
    </location>
</feature>
<feature type="compositionally biased region" description="Polar residues" evidence="15">
    <location>
        <begin position="570"/>
        <end position="602"/>
    </location>
</feature>
<evidence type="ECO:0000256" key="8">
    <source>
        <dbReference type="ARBA" id="ARBA00022837"/>
    </source>
</evidence>
<dbReference type="GO" id="GO:0046340">
    <property type="term" value="P:diacylglycerol catabolic process"/>
    <property type="evidence" value="ECO:0007669"/>
    <property type="project" value="TreeGrafter"/>
</dbReference>
<evidence type="ECO:0000256" key="15">
    <source>
        <dbReference type="SAM" id="MobiDB-lite"/>
    </source>
</evidence>
<dbReference type="GO" id="GO:0016298">
    <property type="term" value="F:lipase activity"/>
    <property type="evidence" value="ECO:0007669"/>
    <property type="project" value="TreeGrafter"/>
</dbReference>
<gene>
    <name evidence="17" type="ORF">PCL_04030</name>
</gene>
<dbReference type="SUPFAM" id="SSF53474">
    <property type="entry name" value="alpha/beta-Hydrolases"/>
    <property type="match status" value="1"/>
</dbReference>
<feature type="compositionally biased region" description="Polar residues" evidence="15">
    <location>
        <begin position="514"/>
        <end position="524"/>
    </location>
</feature>
<evidence type="ECO:0000256" key="5">
    <source>
        <dbReference type="ARBA" id="ARBA00022692"/>
    </source>
</evidence>
<name>A0A2U3EQQ8_PURLI</name>
<feature type="compositionally biased region" description="Basic and acidic residues" evidence="15">
    <location>
        <begin position="118"/>
        <end position="129"/>
    </location>
</feature>
<evidence type="ECO:0000256" key="12">
    <source>
        <dbReference type="ARBA" id="ARBA00023136"/>
    </source>
</evidence>
<comment type="caution">
    <text evidence="17">The sequence shown here is derived from an EMBL/GenBank/DDBJ whole genome shotgun (WGS) entry which is preliminary data.</text>
</comment>
<evidence type="ECO:0000256" key="13">
    <source>
        <dbReference type="ARBA" id="ARBA00024531"/>
    </source>
</evidence>
<feature type="region of interest" description="Disordered" evidence="15">
    <location>
        <begin position="778"/>
        <end position="814"/>
    </location>
</feature>
<evidence type="ECO:0000259" key="16">
    <source>
        <dbReference type="Pfam" id="PF01764"/>
    </source>
</evidence>
<comment type="subcellular location">
    <subcellularLocation>
        <location evidence="2">Cell membrane</location>
        <topology evidence="2">Multi-pass membrane protein</topology>
    </subcellularLocation>
</comment>
<dbReference type="GO" id="GO:0005886">
    <property type="term" value="C:plasma membrane"/>
    <property type="evidence" value="ECO:0007669"/>
    <property type="project" value="UniProtKB-SubCell"/>
</dbReference>
<feature type="compositionally biased region" description="Basic and acidic residues" evidence="15">
    <location>
        <begin position="619"/>
        <end position="631"/>
    </location>
</feature>
<dbReference type="CDD" id="cd00519">
    <property type="entry name" value="Lipase_3"/>
    <property type="match status" value="1"/>
</dbReference>
<feature type="region of interest" description="Disordered" evidence="15">
    <location>
        <begin position="1073"/>
        <end position="1093"/>
    </location>
</feature>
<feature type="region of interest" description="Disordered" evidence="15">
    <location>
        <begin position="1"/>
        <end position="45"/>
    </location>
</feature>
<keyword evidence="12" id="KW-0472">Membrane</keyword>
<feature type="compositionally biased region" description="Polar residues" evidence="15">
    <location>
        <begin position="778"/>
        <end position="787"/>
    </location>
</feature>